<evidence type="ECO:0000256" key="4">
    <source>
        <dbReference type="ARBA" id="ARBA00022989"/>
    </source>
</evidence>
<dbReference type="STRING" id="1245528.M3IMY7"/>
<evidence type="ECO:0000313" key="8">
    <source>
        <dbReference type="EMBL" id="EMG47761.1"/>
    </source>
</evidence>
<dbReference type="GO" id="GO:0006882">
    <property type="term" value="P:intracellular zinc ion homeostasis"/>
    <property type="evidence" value="ECO:0007669"/>
    <property type="project" value="TreeGrafter"/>
</dbReference>
<comment type="similarity">
    <text evidence="2">Belongs to the ADIPOR family.</text>
</comment>
<dbReference type="eggNOG" id="KOG0748">
    <property type="taxonomic scope" value="Eukaryota"/>
</dbReference>
<dbReference type="OrthoDB" id="529367at2759"/>
<feature type="binding site" evidence="6">
    <location>
        <position position="211"/>
    </location>
    <ligand>
        <name>Zn(2+)</name>
        <dbReference type="ChEBI" id="CHEBI:29105"/>
    </ligand>
</feature>
<dbReference type="HOGENOM" id="CLU_023075_5_1_1"/>
<dbReference type="InterPro" id="IPR004254">
    <property type="entry name" value="AdipoR/HlyIII-related"/>
</dbReference>
<feature type="binding site" evidence="6">
    <location>
        <position position="47"/>
    </location>
    <ligand>
        <name>Zn(2+)</name>
        <dbReference type="ChEBI" id="CHEBI:29105"/>
    </ligand>
</feature>
<evidence type="ECO:0000313" key="9">
    <source>
        <dbReference type="Proteomes" id="UP000011777"/>
    </source>
</evidence>
<evidence type="ECO:0000256" key="7">
    <source>
        <dbReference type="SAM" id="Phobius"/>
    </source>
</evidence>
<organism evidence="8 9">
    <name type="scientific">Candida maltosa (strain Xu316)</name>
    <name type="common">Yeast</name>
    <dbReference type="NCBI Taxonomy" id="1245528"/>
    <lineage>
        <taxon>Eukaryota</taxon>
        <taxon>Fungi</taxon>
        <taxon>Dikarya</taxon>
        <taxon>Ascomycota</taxon>
        <taxon>Saccharomycotina</taxon>
        <taxon>Pichiomycetes</taxon>
        <taxon>Debaryomycetaceae</taxon>
        <taxon>Candida/Lodderomyces clade</taxon>
        <taxon>Candida</taxon>
    </lineage>
</organism>
<dbReference type="GO" id="GO:0016020">
    <property type="term" value="C:membrane"/>
    <property type="evidence" value="ECO:0007669"/>
    <property type="project" value="UniProtKB-SubCell"/>
</dbReference>
<feature type="transmembrane region" description="Helical" evidence="7">
    <location>
        <begin position="29"/>
        <end position="49"/>
    </location>
</feature>
<feature type="transmembrane region" description="Helical" evidence="7">
    <location>
        <begin position="156"/>
        <end position="175"/>
    </location>
</feature>
<keyword evidence="6" id="KW-0862">Zinc</keyword>
<feature type="binding site" evidence="6">
    <location>
        <position position="207"/>
    </location>
    <ligand>
        <name>Zn(2+)</name>
        <dbReference type="ChEBI" id="CHEBI:29105"/>
    </ligand>
</feature>
<dbReference type="Pfam" id="PF03006">
    <property type="entry name" value="HlyIII"/>
    <property type="match status" value="1"/>
</dbReference>
<dbReference type="OMA" id="AYWLYHL"/>
<dbReference type="AlphaFoldDB" id="M3IMY7"/>
<sequence length="240" mass="28143">MSFWLVLYYINFQLTQYDNYQGIWEKLNFLQFAVAVTFCMFMSSTFHCVKSHSHKVCKFGNQLDYFGIVILITCSLCSIVVFAYYDHKWLRNLFVGLSLFFGTICTILTLDPKFASVEYRPFRSFMFILFGLSGVLPVVTGFYLFGFETTNERCGFYWVLLEGVFYILGAVLYAARVPERFSHIDEDEQSLLENPQSGKFDIFGHSHQIFHIMVVIAAFCHWKGLVQTYHYLHYYIIPNM</sequence>
<keyword evidence="6" id="KW-0479">Metal-binding</keyword>
<name>M3IMY7_CANMX</name>
<reference evidence="8 9" key="1">
    <citation type="submission" date="2013-02" db="EMBL/GenBank/DDBJ databases">
        <title>Genome sequence of Candida maltosa Xu316, a potential industrial strain for xylitol and ethanol production.</title>
        <authorList>
            <person name="Yu J."/>
            <person name="Wang Q."/>
            <person name="Geng X."/>
            <person name="Bao W."/>
            <person name="He P."/>
            <person name="Cai J."/>
        </authorList>
    </citation>
    <scope>NUCLEOTIDE SEQUENCE [LARGE SCALE GENOMIC DNA]</scope>
    <source>
        <strain evidence="9">Xu316</strain>
    </source>
</reference>
<comment type="caution">
    <text evidence="8">The sequence shown here is derived from an EMBL/GenBank/DDBJ whole genome shotgun (WGS) entry which is preliminary data.</text>
</comment>
<dbReference type="PANTHER" id="PTHR20855">
    <property type="entry name" value="ADIPOR/PROGESTIN RECEPTOR-RELATED"/>
    <property type="match status" value="1"/>
</dbReference>
<dbReference type="GO" id="GO:0038023">
    <property type="term" value="F:signaling receptor activity"/>
    <property type="evidence" value="ECO:0007669"/>
    <property type="project" value="TreeGrafter"/>
</dbReference>
<feature type="transmembrane region" description="Helical" evidence="7">
    <location>
        <begin position="122"/>
        <end position="144"/>
    </location>
</feature>
<dbReference type="Proteomes" id="UP000011777">
    <property type="component" value="Unassembled WGS sequence"/>
</dbReference>
<evidence type="ECO:0000256" key="2">
    <source>
        <dbReference type="ARBA" id="ARBA00007018"/>
    </source>
</evidence>
<evidence type="ECO:0000256" key="1">
    <source>
        <dbReference type="ARBA" id="ARBA00004141"/>
    </source>
</evidence>
<keyword evidence="4 7" id="KW-1133">Transmembrane helix</keyword>
<proteinExistence type="inferred from homology"/>
<gene>
    <name evidence="8" type="ORF">G210_1787</name>
</gene>
<protein>
    <submittedName>
        <fullName evidence="8">Uncharacterized protein</fullName>
    </submittedName>
</protein>
<dbReference type="EMBL" id="AOGT01001383">
    <property type="protein sequence ID" value="EMG47761.1"/>
    <property type="molecule type" value="Genomic_DNA"/>
</dbReference>
<feature type="transmembrane region" description="Helical" evidence="7">
    <location>
        <begin position="65"/>
        <end position="85"/>
    </location>
</feature>
<keyword evidence="5 7" id="KW-0472">Membrane</keyword>
<keyword evidence="3 7" id="KW-0812">Transmembrane</keyword>
<accession>M3IMY7</accession>
<evidence type="ECO:0000256" key="3">
    <source>
        <dbReference type="ARBA" id="ARBA00022692"/>
    </source>
</evidence>
<dbReference type="GO" id="GO:0046872">
    <property type="term" value="F:metal ion binding"/>
    <property type="evidence" value="ECO:0007669"/>
    <property type="project" value="UniProtKB-KW"/>
</dbReference>
<feature type="transmembrane region" description="Helical" evidence="7">
    <location>
        <begin position="91"/>
        <end position="110"/>
    </location>
</feature>
<evidence type="ECO:0000256" key="5">
    <source>
        <dbReference type="ARBA" id="ARBA00023136"/>
    </source>
</evidence>
<keyword evidence="9" id="KW-1185">Reference proteome</keyword>
<comment type="subcellular location">
    <subcellularLocation>
        <location evidence="1">Membrane</location>
        <topology evidence="1">Multi-pass membrane protein</topology>
    </subcellularLocation>
</comment>
<evidence type="ECO:0000256" key="6">
    <source>
        <dbReference type="PIRSR" id="PIRSR604254-1"/>
    </source>
</evidence>
<dbReference type="PANTHER" id="PTHR20855:SF52">
    <property type="entry name" value="ADIPONECTIN RECEPTOR PROTEIN"/>
    <property type="match status" value="1"/>
</dbReference>